<proteinExistence type="predicted"/>
<dbReference type="EMBL" id="MCGQ01000008">
    <property type="protein sequence ID" value="OXY97707.1"/>
    <property type="molecule type" value="Genomic_DNA"/>
</dbReference>
<evidence type="ECO:0000256" key="1">
    <source>
        <dbReference type="ARBA" id="ARBA00004308"/>
    </source>
</evidence>
<dbReference type="SUPFAM" id="SSF117892">
    <property type="entry name" value="Band 7/SPFH domain"/>
    <property type="match status" value="1"/>
</dbReference>
<dbReference type="OrthoDB" id="9815577at2"/>
<dbReference type="Proteomes" id="UP000215483">
    <property type="component" value="Unassembled WGS sequence"/>
</dbReference>
<comment type="subcellular location">
    <subcellularLocation>
        <location evidence="1">Endomembrane system</location>
    </subcellularLocation>
</comment>
<feature type="coiled-coil region" evidence="2">
    <location>
        <begin position="332"/>
        <end position="393"/>
    </location>
</feature>
<dbReference type="InterPro" id="IPR036013">
    <property type="entry name" value="Band_7/SPFH_dom_sf"/>
</dbReference>
<reference evidence="3 4" key="1">
    <citation type="submission" date="2016-07" db="EMBL/GenBank/DDBJ databases">
        <title>Draft genome of Streptomyces diastatochromogenes.</title>
        <authorList>
            <person name="Podduturi R."/>
            <person name="Lukassen M.B."/>
            <person name="Clausen N."/>
            <person name="Nielsen J.L."/>
            <person name="Jorgensen N.O."/>
        </authorList>
    </citation>
    <scope>NUCLEOTIDE SEQUENCE [LARGE SCALE GENOMIC DNA]</scope>
    <source>
        <strain evidence="3 4">DSM 40608</strain>
    </source>
</reference>
<gene>
    <name evidence="3" type="ORF">BEK98_09190</name>
</gene>
<evidence type="ECO:0000256" key="2">
    <source>
        <dbReference type="SAM" id="Coils"/>
    </source>
</evidence>
<organism evidence="3 4">
    <name type="scientific">Streptomyces diastatochromogenes</name>
    <dbReference type="NCBI Taxonomy" id="42236"/>
    <lineage>
        <taxon>Bacteria</taxon>
        <taxon>Bacillati</taxon>
        <taxon>Actinomycetota</taxon>
        <taxon>Actinomycetes</taxon>
        <taxon>Kitasatosporales</taxon>
        <taxon>Streptomycetaceae</taxon>
        <taxon>Streptomyces</taxon>
    </lineage>
</organism>
<dbReference type="RefSeq" id="WP_094215942.1">
    <property type="nucleotide sequence ID" value="NZ_MCGQ01000008.1"/>
</dbReference>
<comment type="caution">
    <text evidence="3">The sequence shown here is derived from an EMBL/GenBank/DDBJ whole genome shotgun (WGS) entry which is preliminary data.</text>
</comment>
<dbReference type="Gene3D" id="3.30.479.30">
    <property type="entry name" value="Band 7 domain"/>
    <property type="match status" value="1"/>
</dbReference>
<dbReference type="AlphaFoldDB" id="A0A233SPW9"/>
<feature type="coiled-coil region" evidence="2">
    <location>
        <begin position="219"/>
        <end position="246"/>
    </location>
</feature>
<accession>A0A233SPW9</accession>
<evidence type="ECO:0000313" key="4">
    <source>
        <dbReference type="Proteomes" id="UP000215483"/>
    </source>
</evidence>
<evidence type="ECO:0000313" key="3">
    <source>
        <dbReference type="EMBL" id="OXY97707.1"/>
    </source>
</evidence>
<keyword evidence="2" id="KW-0175">Coiled coil</keyword>
<sequence length="735" mass="80142">MEALGVLIAVCLVVVLLALFAFSRLYRKVDQGRALIVSRTRKVDVTFTGQVVLPVLHKAEIMDISVKTIEISRSGRDGLICRDNIRADIRISFFVKVNKTEADVIKVAQNVGTERASHQDTLQELFHAKFSEALKTVGKQMDFTDLYTKREELRYHIIELIGVDLNGYHLEDAAIDYLEQTPITQLDPANVLDAQGIRKITELTAVEHVRTNEAQRTEQKEITRQNVDAREAILELERRQADAEIKQKREIETSRAREEAETARVVEEERLRAQGAFLRTEEQLGVQRENQAREVAVAAKNRERVIAVENERIEKDRMLEVIARERETQLTKIAAEKEVEAEKREIAEVIRERVAVDRTVAEQEESIKKLRVVEEAERERQSLVIAAEAEAQEKLVKDIKAAEAAEQAATHRAAEELTLAEARLKTADLNARAKLRLAEGIQAEAAAEGLAAVQVRDKEAEVIEKSGRAEAQAAEAKLRAEAEGARAKALAEAEGAQAAAQATGARLKAEAEGTQAKALAEAEGARAAAEATEARLKAEAEGARAKALAEATGIGEKLKAEAAGLTEKAAAMAALDEASRGHEEYRLRLQAEKEIRLAGLETQRQVAEAQATVLATGLENADIDIVGGESVFFDRIVSAVSLGKGVDGFVDNSLTAQALAKPWLDGSGSFTEDLGRVLGSFGSADVQNLTVSALLMKLMKSGGPQSVQLRQLLDKAGELGLADTPLTALNGAARN</sequence>
<dbReference type="PANTHER" id="PTHR13806">
    <property type="entry name" value="FLOTILLIN-RELATED"/>
    <property type="match status" value="1"/>
</dbReference>
<dbReference type="PANTHER" id="PTHR13806:SF31">
    <property type="entry name" value="FLOTILLIN-LIKE PROTEIN 1-RELATED"/>
    <property type="match status" value="1"/>
</dbReference>
<dbReference type="GO" id="GO:0012505">
    <property type="term" value="C:endomembrane system"/>
    <property type="evidence" value="ECO:0007669"/>
    <property type="project" value="UniProtKB-SubCell"/>
</dbReference>
<dbReference type="InterPro" id="IPR027705">
    <property type="entry name" value="Flotillin_fam"/>
</dbReference>
<protein>
    <submittedName>
        <fullName evidence="3">Uncharacterized protein</fullName>
    </submittedName>
</protein>
<dbReference type="GO" id="GO:0005886">
    <property type="term" value="C:plasma membrane"/>
    <property type="evidence" value="ECO:0007669"/>
    <property type="project" value="TreeGrafter"/>
</dbReference>
<name>A0A233SPW9_STRDA</name>
<feature type="coiled-coil region" evidence="2">
    <location>
        <begin position="519"/>
        <end position="546"/>
    </location>
</feature>
<keyword evidence="4" id="KW-1185">Reference proteome</keyword>